<evidence type="ECO:0000256" key="2">
    <source>
        <dbReference type="ARBA" id="ARBA00022676"/>
    </source>
</evidence>
<accession>A0ABT4VM45</accession>
<dbReference type="EC" id="2.4.-.-" evidence="10"/>
<gene>
    <name evidence="10" type="ORF">OOZ53_10565</name>
</gene>
<reference evidence="10" key="1">
    <citation type="submission" date="2022-11" db="EMBL/GenBank/DDBJ databases">
        <title>Hoeflea poritis sp. nov., isolated from scleractinian coral Porites lutea.</title>
        <authorList>
            <person name="Zhang G."/>
            <person name="Wei Q."/>
            <person name="Cai L."/>
        </authorList>
    </citation>
    <scope>NUCLEOTIDE SEQUENCE</scope>
    <source>
        <strain evidence="10">E7-10</strain>
    </source>
</reference>
<name>A0ABT4VM45_9HYPH</name>
<dbReference type="InterPro" id="IPR050256">
    <property type="entry name" value="Glycosyltransferase_2"/>
</dbReference>
<feature type="domain" description="Glycosyltransferase 2-like" evidence="9">
    <location>
        <begin position="5"/>
        <end position="164"/>
    </location>
</feature>
<evidence type="ECO:0000313" key="10">
    <source>
        <dbReference type="EMBL" id="MDA4845793.1"/>
    </source>
</evidence>
<dbReference type="InterPro" id="IPR029044">
    <property type="entry name" value="Nucleotide-diphossugar_trans"/>
</dbReference>
<evidence type="ECO:0000256" key="6">
    <source>
        <dbReference type="ARBA" id="ARBA00022989"/>
    </source>
</evidence>
<comment type="caution">
    <text evidence="10">The sequence shown here is derived from an EMBL/GenBank/DDBJ whole genome shotgun (WGS) entry which is preliminary data.</text>
</comment>
<dbReference type="SUPFAM" id="SSF53448">
    <property type="entry name" value="Nucleotide-diphospho-sugar transferases"/>
    <property type="match status" value="1"/>
</dbReference>
<sequence>MSYVVLTPIYEDKNACARLFRELASFMGRDIYVIAVDDGSVRQPINPDLIAEAGLEGVVLRLKRNVGHQRAIATGLSYIAEKHPDATTIVMDSDGEDAPDTVHKLLSALESPTVDAAVARRTSRFETLKFKAFYQVYRAIFRLLTGREIGFGNFMALRPSAVRRLAAMHETWIHVPASVLASKLRVEPCPIARGPRYSGQSKMNFQSLVLHGFRALMVFAEDVLVRVGLICILVMMVSVAAMLVAAVLKIFGLATPGWFSTVLGLLILILIQTGTLTLSFLMLAGIARGGPAVPVQYEALIDEVISTS</sequence>
<keyword evidence="7 8" id="KW-0472">Membrane</keyword>
<evidence type="ECO:0000256" key="5">
    <source>
        <dbReference type="ARBA" id="ARBA00022985"/>
    </source>
</evidence>
<dbReference type="Proteomes" id="UP001148313">
    <property type="component" value="Unassembled WGS sequence"/>
</dbReference>
<dbReference type="GO" id="GO:0016757">
    <property type="term" value="F:glycosyltransferase activity"/>
    <property type="evidence" value="ECO:0007669"/>
    <property type="project" value="UniProtKB-KW"/>
</dbReference>
<feature type="transmembrane region" description="Helical" evidence="8">
    <location>
        <begin position="257"/>
        <end position="281"/>
    </location>
</feature>
<dbReference type="EMBL" id="JAPJZH010000005">
    <property type="protein sequence ID" value="MDA4845793.1"/>
    <property type="molecule type" value="Genomic_DNA"/>
</dbReference>
<keyword evidence="3 10" id="KW-0808">Transferase</keyword>
<dbReference type="Pfam" id="PF00535">
    <property type="entry name" value="Glycos_transf_2"/>
    <property type="match status" value="1"/>
</dbReference>
<protein>
    <submittedName>
        <fullName evidence="10">Glycosyltransferase</fullName>
        <ecNumber evidence="10">2.4.-.-</ecNumber>
    </submittedName>
</protein>
<evidence type="ECO:0000256" key="1">
    <source>
        <dbReference type="ARBA" id="ARBA00022475"/>
    </source>
</evidence>
<keyword evidence="6 8" id="KW-1133">Transmembrane helix</keyword>
<evidence type="ECO:0000256" key="7">
    <source>
        <dbReference type="ARBA" id="ARBA00023136"/>
    </source>
</evidence>
<dbReference type="PANTHER" id="PTHR48090:SF3">
    <property type="entry name" value="UNDECAPRENYL-PHOSPHATE 4-DEOXY-4-FORMAMIDO-L-ARABINOSE TRANSFERASE"/>
    <property type="match status" value="1"/>
</dbReference>
<dbReference type="RefSeq" id="WP_271089475.1">
    <property type="nucleotide sequence ID" value="NZ_JAPJZH010000005.1"/>
</dbReference>
<keyword evidence="1" id="KW-1003">Cell membrane</keyword>
<dbReference type="Gene3D" id="3.90.550.10">
    <property type="entry name" value="Spore Coat Polysaccharide Biosynthesis Protein SpsA, Chain A"/>
    <property type="match status" value="1"/>
</dbReference>
<dbReference type="InterPro" id="IPR001173">
    <property type="entry name" value="Glyco_trans_2-like"/>
</dbReference>
<dbReference type="PANTHER" id="PTHR48090">
    <property type="entry name" value="UNDECAPRENYL-PHOSPHATE 4-DEOXY-4-FORMAMIDO-L-ARABINOSE TRANSFERASE-RELATED"/>
    <property type="match status" value="1"/>
</dbReference>
<feature type="transmembrane region" description="Helical" evidence="8">
    <location>
        <begin position="223"/>
        <end position="251"/>
    </location>
</feature>
<evidence type="ECO:0000256" key="4">
    <source>
        <dbReference type="ARBA" id="ARBA00022692"/>
    </source>
</evidence>
<evidence type="ECO:0000256" key="8">
    <source>
        <dbReference type="SAM" id="Phobius"/>
    </source>
</evidence>
<evidence type="ECO:0000259" key="9">
    <source>
        <dbReference type="Pfam" id="PF00535"/>
    </source>
</evidence>
<evidence type="ECO:0000313" key="11">
    <source>
        <dbReference type="Proteomes" id="UP001148313"/>
    </source>
</evidence>
<evidence type="ECO:0000256" key="3">
    <source>
        <dbReference type="ARBA" id="ARBA00022679"/>
    </source>
</evidence>
<organism evidence="10 11">
    <name type="scientific">Hoeflea poritis</name>
    <dbReference type="NCBI Taxonomy" id="2993659"/>
    <lineage>
        <taxon>Bacteria</taxon>
        <taxon>Pseudomonadati</taxon>
        <taxon>Pseudomonadota</taxon>
        <taxon>Alphaproteobacteria</taxon>
        <taxon>Hyphomicrobiales</taxon>
        <taxon>Rhizobiaceae</taxon>
        <taxon>Hoeflea</taxon>
    </lineage>
</organism>
<proteinExistence type="predicted"/>
<keyword evidence="2 10" id="KW-0328">Glycosyltransferase</keyword>
<keyword evidence="4 8" id="KW-0812">Transmembrane</keyword>
<keyword evidence="11" id="KW-1185">Reference proteome</keyword>
<keyword evidence="5" id="KW-0448">Lipopolysaccharide biosynthesis</keyword>